<feature type="region of interest" description="Disordered" evidence="1">
    <location>
        <begin position="340"/>
        <end position="367"/>
    </location>
</feature>
<evidence type="ECO:0000313" key="2">
    <source>
        <dbReference type="EMBL" id="KAG2264225.1"/>
    </source>
</evidence>
<dbReference type="SUPFAM" id="SSF50249">
    <property type="entry name" value="Nucleic acid-binding proteins"/>
    <property type="match status" value="1"/>
</dbReference>
<accession>A0A8X7U2X1</accession>
<evidence type="ECO:0000256" key="1">
    <source>
        <dbReference type="SAM" id="MobiDB-lite"/>
    </source>
</evidence>
<organism evidence="2 3">
    <name type="scientific">Brassica carinata</name>
    <name type="common">Ethiopian mustard</name>
    <name type="synonym">Abyssinian cabbage</name>
    <dbReference type="NCBI Taxonomy" id="52824"/>
    <lineage>
        <taxon>Eukaryota</taxon>
        <taxon>Viridiplantae</taxon>
        <taxon>Streptophyta</taxon>
        <taxon>Embryophyta</taxon>
        <taxon>Tracheophyta</taxon>
        <taxon>Spermatophyta</taxon>
        <taxon>Magnoliopsida</taxon>
        <taxon>eudicotyledons</taxon>
        <taxon>Gunneridae</taxon>
        <taxon>Pentapetalae</taxon>
        <taxon>rosids</taxon>
        <taxon>malvids</taxon>
        <taxon>Brassicales</taxon>
        <taxon>Brassicaceae</taxon>
        <taxon>Brassiceae</taxon>
        <taxon>Brassica</taxon>
    </lineage>
</organism>
<dbReference type="PANTHER" id="PTHR47165:SF4">
    <property type="entry name" value="OS03G0429900 PROTEIN"/>
    <property type="match status" value="1"/>
</dbReference>
<protein>
    <recommendedName>
        <fullName evidence="4">Replication factor A C-terminal domain-containing protein</fullName>
    </recommendedName>
</protein>
<reference evidence="2 3" key="1">
    <citation type="submission" date="2020-02" db="EMBL/GenBank/DDBJ databases">
        <authorList>
            <person name="Ma Q."/>
            <person name="Huang Y."/>
            <person name="Song X."/>
            <person name="Pei D."/>
        </authorList>
    </citation>
    <scope>NUCLEOTIDE SEQUENCE [LARGE SCALE GENOMIC DNA]</scope>
    <source>
        <strain evidence="2">Sxm20200214</strain>
        <tissue evidence="2">Leaf</tissue>
    </source>
</reference>
<sequence>MINLGTWLEGSSVRTAATNTRKSWRDFEANCDLEGDLHDVVGHLKLVDGHPLHERPILCIKDDSASRKVLVHLQLKDGPVINVYLWDEAAVNFRVKFDACADTPTVVLVTTVNPKRLGDNPITNIRVAGKLCLSSMSSSRVFFDEEVDPTKEYLAWLTTNPAVTSLVNPVEVIKAETLTISEIAVFLKRQPAQWYYIACKDCQTKLNRGPTTLLCPKCGNENATAVANYRVELSVYDNDEQCTFIILEMLGKISQAGKPRVDRRLCSVLENGGDAAELDVPLPQCFTDTIGQTKKFRIKVGHYNFTSTRMSLTATKIVSAAELPPKNLPLKTPAVTEVENTELAESSGGGASAIEEEKKPKRAKCSG</sequence>
<evidence type="ECO:0008006" key="4">
    <source>
        <dbReference type="Google" id="ProtNLM"/>
    </source>
</evidence>
<dbReference type="PANTHER" id="PTHR47165">
    <property type="entry name" value="OS03G0429900 PROTEIN"/>
    <property type="match status" value="1"/>
</dbReference>
<proteinExistence type="predicted"/>
<name>A0A8X7U2X1_BRACI</name>
<comment type="caution">
    <text evidence="2">The sequence shown here is derived from an EMBL/GenBank/DDBJ whole genome shotgun (WGS) entry which is preliminary data.</text>
</comment>
<gene>
    <name evidence="2" type="ORF">Bca52824_071304</name>
</gene>
<evidence type="ECO:0000313" key="3">
    <source>
        <dbReference type="Proteomes" id="UP000886595"/>
    </source>
</evidence>
<dbReference type="Proteomes" id="UP000886595">
    <property type="component" value="Unassembled WGS sequence"/>
</dbReference>
<dbReference type="AlphaFoldDB" id="A0A8X7U2X1"/>
<dbReference type="EMBL" id="JAAMPC010000014">
    <property type="protein sequence ID" value="KAG2264225.1"/>
    <property type="molecule type" value="Genomic_DNA"/>
</dbReference>
<dbReference type="InterPro" id="IPR012340">
    <property type="entry name" value="NA-bd_OB-fold"/>
</dbReference>
<dbReference type="Gene3D" id="2.40.50.140">
    <property type="entry name" value="Nucleic acid-binding proteins"/>
    <property type="match status" value="2"/>
</dbReference>
<keyword evidence="3" id="KW-1185">Reference proteome</keyword>